<keyword evidence="10 12" id="KW-0472">Membrane</keyword>
<keyword evidence="9" id="KW-0902">Two-component regulatory system</keyword>
<feature type="domain" description="HAMP" evidence="14">
    <location>
        <begin position="202"/>
        <end position="255"/>
    </location>
</feature>
<feature type="domain" description="Histidine kinase" evidence="13">
    <location>
        <begin position="263"/>
        <end position="476"/>
    </location>
</feature>
<keyword evidence="7 15" id="KW-0418">Kinase</keyword>
<evidence type="ECO:0000256" key="11">
    <source>
        <dbReference type="SAM" id="MobiDB-lite"/>
    </source>
</evidence>
<sequence>MTAPATPSAAPPNPAAPDPATRRPTALARSATFRLALGIALAITIANGVIFAGVYWFAAREVAARTEALVRADLTGLADLYAQRRLIALREAIETRLERDPTVAAVYLLTDKKDGRLAGNLAQWPVGVPTGDRLGRFTAAADGRPPGDYWGAGTTLPGGFRLVIGHALAEDDTHLARLALILIGASAATLALGIGGGVLASRRLFARILAVNEVAAAVEAGTMAARVAGADRPDEFGDLARHVNAMLERTERLIGGLREVSDRIAHELRTPLNRIRGRIDLIADAGSEAERAAAAEAARTEVSDTVRVFEALLDIATTEAEAGNRAGLAPVDLAAVVADVADLYEAVAEERGITLSVAAAGPVPVLGDRMLLARMLANVVDNAVKFSPPGAGVTIALTVADDLAVLSVTDRGPGLDPAFRKRAFDRFTRGADTAEVPGHGLGLSLVRAIAIRHGARIELTDAQPGLTVTFRLPLGSAA</sequence>
<dbReference type="Pfam" id="PF00672">
    <property type="entry name" value="HAMP"/>
    <property type="match status" value="1"/>
</dbReference>
<reference evidence="15 16" key="1">
    <citation type="submission" date="2021-06" db="EMBL/GenBank/DDBJ databases">
        <authorList>
            <person name="Grouzdev D.S."/>
            <person name="Koziaeva V."/>
        </authorList>
    </citation>
    <scope>NUCLEOTIDE SEQUENCE [LARGE SCALE GENOMIC DNA]</scope>
    <source>
        <strain evidence="15 16">22</strain>
    </source>
</reference>
<dbReference type="CDD" id="cd00082">
    <property type="entry name" value="HisKA"/>
    <property type="match status" value="1"/>
</dbReference>
<evidence type="ECO:0000256" key="7">
    <source>
        <dbReference type="ARBA" id="ARBA00022777"/>
    </source>
</evidence>
<dbReference type="PRINTS" id="PR00344">
    <property type="entry name" value="BCTRLSENSOR"/>
</dbReference>
<dbReference type="SUPFAM" id="SSF158472">
    <property type="entry name" value="HAMP domain-like"/>
    <property type="match status" value="1"/>
</dbReference>
<dbReference type="CDD" id="cd06225">
    <property type="entry name" value="HAMP"/>
    <property type="match status" value="1"/>
</dbReference>
<organism evidence="15 16">
    <name type="scientific">Prosthecodimorpha staleyi</name>
    <dbReference type="NCBI Taxonomy" id="2840188"/>
    <lineage>
        <taxon>Bacteria</taxon>
        <taxon>Pseudomonadati</taxon>
        <taxon>Pseudomonadota</taxon>
        <taxon>Alphaproteobacteria</taxon>
        <taxon>Hyphomicrobiales</taxon>
        <taxon>Ancalomicrobiaceae</taxon>
        <taxon>Prosthecodimorpha</taxon>
    </lineage>
</organism>
<comment type="catalytic activity">
    <reaction evidence="1">
        <text>ATP + protein L-histidine = ADP + protein N-phospho-L-histidine.</text>
        <dbReference type="EC" id="2.7.13.3"/>
    </reaction>
</comment>
<keyword evidence="16" id="KW-1185">Reference proteome</keyword>
<accession>A0A947D8P6</accession>
<dbReference type="Gene3D" id="3.30.565.10">
    <property type="entry name" value="Histidine kinase-like ATPase, C-terminal domain"/>
    <property type="match status" value="1"/>
</dbReference>
<dbReference type="Gene3D" id="6.10.340.10">
    <property type="match status" value="1"/>
</dbReference>
<evidence type="ECO:0000256" key="1">
    <source>
        <dbReference type="ARBA" id="ARBA00000085"/>
    </source>
</evidence>
<evidence type="ECO:0000313" key="15">
    <source>
        <dbReference type="EMBL" id="MBT9292134.1"/>
    </source>
</evidence>
<comment type="caution">
    <text evidence="15">The sequence shown here is derived from an EMBL/GenBank/DDBJ whole genome shotgun (WGS) entry which is preliminary data.</text>
</comment>
<proteinExistence type="predicted"/>
<comment type="subcellular location">
    <subcellularLocation>
        <location evidence="2">Membrane</location>
    </subcellularLocation>
</comment>
<keyword evidence="6 12" id="KW-0812">Transmembrane</keyword>
<dbReference type="PANTHER" id="PTHR45436:SF8">
    <property type="entry name" value="HISTIDINE KINASE"/>
    <property type="match status" value="1"/>
</dbReference>
<dbReference type="Pfam" id="PF00512">
    <property type="entry name" value="HisKA"/>
    <property type="match status" value="1"/>
</dbReference>
<dbReference type="GO" id="GO:0005886">
    <property type="term" value="C:plasma membrane"/>
    <property type="evidence" value="ECO:0007669"/>
    <property type="project" value="TreeGrafter"/>
</dbReference>
<dbReference type="RefSeq" id="WP_261970655.1">
    <property type="nucleotide sequence ID" value="NZ_JAHHZF010000012.1"/>
</dbReference>
<dbReference type="PROSITE" id="PS50109">
    <property type="entry name" value="HIS_KIN"/>
    <property type="match status" value="1"/>
</dbReference>
<dbReference type="InterPro" id="IPR050428">
    <property type="entry name" value="TCS_sensor_his_kinase"/>
</dbReference>
<evidence type="ECO:0000256" key="3">
    <source>
        <dbReference type="ARBA" id="ARBA00012438"/>
    </source>
</evidence>
<evidence type="ECO:0000256" key="4">
    <source>
        <dbReference type="ARBA" id="ARBA00022553"/>
    </source>
</evidence>
<evidence type="ECO:0000313" key="16">
    <source>
        <dbReference type="Proteomes" id="UP000766595"/>
    </source>
</evidence>
<evidence type="ECO:0000259" key="14">
    <source>
        <dbReference type="PROSITE" id="PS50885"/>
    </source>
</evidence>
<dbReference type="InterPro" id="IPR005467">
    <property type="entry name" value="His_kinase_dom"/>
</dbReference>
<evidence type="ECO:0000256" key="5">
    <source>
        <dbReference type="ARBA" id="ARBA00022679"/>
    </source>
</evidence>
<dbReference type="GO" id="GO:0000155">
    <property type="term" value="F:phosphorelay sensor kinase activity"/>
    <property type="evidence" value="ECO:0007669"/>
    <property type="project" value="InterPro"/>
</dbReference>
<evidence type="ECO:0000256" key="8">
    <source>
        <dbReference type="ARBA" id="ARBA00022989"/>
    </source>
</evidence>
<dbReference type="EMBL" id="JAHHZF010000012">
    <property type="protein sequence ID" value="MBT9292134.1"/>
    <property type="molecule type" value="Genomic_DNA"/>
</dbReference>
<dbReference type="SMART" id="SM00304">
    <property type="entry name" value="HAMP"/>
    <property type="match status" value="1"/>
</dbReference>
<protein>
    <recommendedName>
        <fullName evidence="3">histidine kinase</fullName>
        <ecNumber evidence="3">2.7.13.3</ecNumber>
    </recommendedName>
</protein>
<dbReference type="InterPro" id="IPR036097">
    <property type="entry name" value="HisK_dim/P_sf"/>
</dbReference>
<name>A0A947D8P6_9HYPH</name>
<keyword evidence="5" id="KW-0808">Transferase</keyword>
<dbReference type="SUPFAM" id="SSF47384">
    <property type="entry name" value="Homodimeric domain of signal transducing histidine kinase"/>
    <property type="match status" value="1"/>
</dbReference>
<evidence type="ECO:0000256" key="9">
    <source>
        <dbReference type="ARBA" id="ARBA00023012"/>
    </source>
</evidence>
<dbReference type="CDD" id="cd00075">
    <property type="entry name" value="HATPase"/>
    <property type="match status" value="1"/>
</dbReference>
<keyword evidence="4" id="KW-0597">Phosphoprotein</keyword>
<dbReference type="Proteomes" id="UP000766595">
    <property type="component" value="Unassembled WGS sequence"/>
</dbReference>
<dbReference type="InterPro" id="IPR003661">
    <property type="entry name" value="HisK_dim/P_dom"/>
</dbReference>
<feature type="transmembrane region" description="Helical" evidence="12">
    <location>
        <begin position="32"/>
        <end position="58"/>
    </location>
</feature>
<dbReference type="Pfam" id="PF02518">
    <property type="entry name" value="HATPase_c"/>
    <property type="match status" value="1"/>
</dbReference>
<feature type="region of interest" description="Disordered" evidence="11">
    <location>
        <begin position="1"/>
        <end position="23"/>
    </location>
</feature>
<dbReference type="InterPro" id="IPR004358">
    <property type="entry name" value="Sig_transdc_His_kin-like_C"/>
</dbReference>
<dbReference type="AlphaFoldDB" id="A0A947D8P6"/>
<dbReference type="PROSITE" id="PS50885">
    <property type="entry name" value="HAMP"/>
    <property type="match status" value="1"/>
</dbReference>
<evidence type="ECO:0000256" key="10">
    <source>
        <dbReference type="ARBA" id="ARBA00023136"/>
    </source>
</evidence>
<dbReference type="InterPro" id="IPR036890">
    <property type="entry name" value="HATPase_C_sf"/>
</dbReference>
<evidence type="ECO:0000256" key="2">
    <source>
        <dbReference type="ARBA" id="ARBA00004370"/>
    </source>
</evidence>
<evidence type="ECO:0000256" key="6">
    <source>
        <dbReference type="ARBA" id="ARBA00022692"/>
    </source>
</evidence>
<dbReference type="Gene3D" id="1.10.287.130">
    <property type="match status" value="1"/>
</dbReference>
<dbReference type="SMART" id="SM00387">
    <property type="entry name" value="HATPase_c"/>
    <property type="match status" value="1"/>
</dbReference>
<dbReference type="SUPFAM" id="SSF55874">
    <property type="entry name" value="ATPase domain of HSP90 chaperone/DNA topoisomerase II/histidine kinase"/>
    <property type="match status" value="1"/>
</dbReference>
<dbReference type="EC" id="2.7.13.3" evidence="3"/>
<feature type="transmembrane region" description="Helical" evidence="12">
    <location>
        <begin position="178"/>
        <end position="200"/>
    </location>
</feature>
<dbReference type="PANTHER" id="PTHR45436">
    <property type="entry name" value="SENSOR HISTIDINE KINASE YKOH"/>
    <property type="match status" value="1"/>
</dbReference>
<evidence type="ECO:0000259" key="13">
    <source>
        <dbReference type="PROSITE" id="PS50109"/>
    </source>
</evidence>
<dbReference type="InterPro" id="IPR003594">
    <property type="entry name" value="HATPase_dom"/>
</dbReference>
<evidence type="ECO:0000256" key="12">
    <source>
        <dbReference type="SAM" id="Phobius"/>
    </source>
</evidence>
<dbReference type="SMART" id="SM00388">
    <property type="entry name" value="HisKA"/>
    <property type="match status" value="1"/>
</dbReference>
<gene>
    <name evidence="15" type="ORF">KL771_21905</name>
</gene>
<dbReference type="InterPro" id="IPR003660">
    <property type="entry name" value="HAMP_dom"/>
</dbReference>
<keyword evidence="8 12" id="KW-1133">Transmembrane helix</keyword>